<dbReference type="Gene3D" id="3.30.40.10">
    <property type="entry name" value="Zinc/RING finger domain, C3HC4 (zinc finger)"/>
    <property type="match status" value="1"/>
</dbReference>
<keyword evidence="4" id="KW-0862">Zinc</keyword>
<keyword evidence="3" id="KW-0498">Mitosis</keyword>
<dbReference type="InterPro" id="IPR024991">
    <property type="entry name" value="RING-H2_APC11"/>
</dbReference>
<feature type="domain" description="RING-type" evidence="6">
    <location>
        <begin position="112"/>
        <end position="167"/>
    </location>
</feature>
<dbReference type="GeneID" id="6343929"/>
<evidence type="ECO:0000256" key="4">
    <source>
        <dbReference type="PROSITE-ProRule" id="PRU00175"/>
    </source>
</evidence>
<keyword evidence="4" id="KW-0479">Metal-binding</keyword>
<dbReference type="Proteomes" id="UP000245464">
    <property type="component" value="Chromosome 5"/>
</dbReference>
<dbReference type="InterPro" id="IPR001841">
    <property type="entry name" value="Znf_RING"/>
</dbReference>
<protein>
    <recommendedName>
        <fullName evidence="1">Anaphase-promoting complex subunit 11</fullName>
    </recommendedName>
</protein>
<dbReference type="RefSeq" id="XP_065962225.1">
    <property type="nucleotide sequence ID" value="XM_066107776.1"/>
</dbReference>
<dbReference type="EMBL" id="NQIK02000005">
    <property type="protein sequence ID" value="KAF7570780.1"/>
    <property type="molecule type" value="Genomic_DNA"/>
</dbReference>
<dbReference type="KEGG" id="ptrr:6343929"/>
<evidence type="ECO:0000313" key="7">
    <source>
        <dbReference type="EMBL" id="KAF7570780.1"/>
    </source>
</evidence>
<evidence type="ECO:0000259" key="6">
    <source>
        <dbReference type="PROSITE" id="PS50089"/>
    </source>
</evidence>
<keyword evidence="3" id="KW-0131">Cell cycle</keyword>
<sequence length="223" mass="25199">MLDPFKSMAKRVSKHTPGQDPVLGCQVKSKDAAQTVASPHGLRIVGISREEAAARAPPLNRVRHRQREVRPRIADRPYVDPNIATPRQLQELKDGLARRLPSELPEEASKACDICQKDYSATHVAPTEEEEIAIVLSCGHSFGEFCMFEWFDTCRRHKNKVTCPMCRKQLIEAPRHMYSMMHDFPRHGQAFADLVARETLLTRQQLLVGGIRGNMGDMVDMDV</sequence>
<evidence type="ECO:0000256" key="3">
    <source>
        <dbReference type="ARBA" id="ARBA00022776"/>
    </source>
</evidence>
<accession>A0A834RVW6</accession>
<dbReference type="PROSITE" id="PS50089">
    <property type="entry name" value="ZF_RING_2"/>
    <property type="match status" value="1"/>
</dbReference>
<evidence type="ECO:0000256" key="2">
    <source>
        <dbReference type="ARBA" id="ARBA00022618"/>
    </source>
</evidence>
<dbReference type="GO" id="GO:0051301">
    <property type="term" value="P:cell division"/>
    <property type="evidence" value="ECO:0007669"/>
    <property type="project" value="UniProtKB-KW"/>
</dbReference>
<name>A0A834RVW6_9PLEO</name>
<proteinExistence type="predicted"/>
<dbReference type="AlphaFoldDB" id="A0A834RVW6"/>
<reference evidence="7" key="1">
    <citation type="journal article" date="2018" name="BMC Genomics">
        <title>Comparative genomics of the wheat fungal pathogen Pyrenophora tritici-repentis reveals chromosomal variations and genome plasticity.</title>
        <authorList>
            <person name="Moolhuijzen P."/>
            <person name="See P.T."/>
            <person name="Hane J.K."/>
            <person name="Shi G."/>
            <person name="Liu Z."/>
            <person name="Oliver R.P."/>
            <person name="Moffat C.S."/>
        </authorList>
    </citation>
    <scope>NUCLEOTIDE SEQUENCE [LARGE SCALE GENOMIC DNA]</scope>
    <source>
        <strain evidence="7">M4</strain>
    </source>
</reference>
<dbReference type="SUPFAM" id="SSF57850">
    <property type="entry name" value="RING/U-box"/>
    <property type="match status" value="1"/>
</dbReference>
<comment type="caution">
    <text evidence="7">The sequence shown here is derived from an EMBL/GenBank/DDBJ whole genome shotgun (WGS) entry which is preliminary data.</text>
</comment>
<keyword evidence="2" id="KW-0132">Cell division</keyword>
<gene>
    <name evidence="7" type="ORF">PtrM4_107820</name>
</gene>
<dbReference type="Pfam" id="PF12861">
    <property type="entry name" value="zf-ANAPC11"/>
    <property type="match status" value="1"/>
</dbReference>
<evidence type="ECO:0000313" key="8">
    <source>
        <dbReference type="Proteomes" id="UP000245464"/>
    </source>
</evidence>
<dbReference type="InterPro" id="IPR013083">
    <property type="entry name" value="Znf_RING/FYVE/PHD"/>
</dbReference>
<dbReference type="GO" id="GO:0008270">
    <property type="term" value="F:zinc ion binding"/>
    <property type="evidence" value="ECO:0007669"/>
    <property type="project" value="UniProtKB-KW"/>
</dbReference>
<dbReference type="GO" id="GO:0061630">
    <property type="term" value="F:ubiquitin protein ligase activity"/>
    <property type="evidence" value="ECO:0007669"/>
    <property type="project" value="InterPro"/>
</dbReference>
<dbReference type="GO" id="GO:0005680">
    <property type="term" value="C:anaphase-promoting complex"/>
    <property type="evidence" value="ECO:0007669"/>
    <property type="project" value="InterPro"/>
</dbReference>
<evidence type="ECO:0000256" key="1">
    <source>
        <dbReference type="ARBA" id="ARBA00013928"/>
    </source>
</evidence>
<organism evidence="7 8">
    <name type="scientific">Pyrenophora tritici-repentis</name>
    <dbReference type="NCBI Taxonomy" id="45151"/>
    <lineage>
        <taxon>Eukaryota</taxon>
        <taxon>Fungi</taxon>
        <taxon>Dikarya</taxon>
        <taxon>Ascomycota</taxon>
        <taxon>Pezizomycotina</taxon>
        <taxon>Dothideomycetes</taxon>
        <taxon>Pleosporomycetidae</taxon>
        <taxon>Pleosporales</taxon>
        <taxon>Pleosporineae</taxon>
        <taxon>Pleosporaceae</taxon>
        <taxon>Pyrenophora</taxon>
    </lineage>
</organism>
<feature type="region of interest" description="Disordered" evidence="5">
    <location>
        <begin position="1"/>
        <end position="23"/>
    </location>
</feature>
<dbReference type="GO" id="GO:0097602">
    <property type="term" value="F:cullin family protein binding"/>
    <property type="evidence" value="ECO:0007669"/>
    <property type="project" value="InterPro"/>
</dbReference>
<dbReference type="GO" id="GO:0031145">
    <property type="term" value="P:anaphase-promoting complex-dependent catabolic process"/>
    <property type="evidence" value="ECO:0007669"/>
    <property type="project" value="InterPro"/>
</dbReference>
<keyword evidence="4" id="KW-0863">Zinc-finger</keyword>
<evidence type="ECO:0000256" key="5">
    <source>
        <dbReference type="SAM" id="MobiDB-lite"/>
    </source>
</evidence>